<organism evidence="1 2">
    <name type="scientific">Vibrio agarivorans</name>
    <dbReference type="NCBI Taxonomy" id="153622"/>
    <lineage>
        <taxon>Bacteria</taxon>
        <taxon>Pseudomonadati</taxon>
        <taxon>Pseudomonadota</taxon>
        <taxon>Gammaproteobacteria</taxon>
        <taxon>Vibrionales</taxon>
        <taxon>Vibrionaceae</taxon>
        <taxon>Vibrio</taxon>
    </lineage>
</organism>
<accession>A0ABT7XWS4</accession>
<name>A0ABT7XWS4_9VIBR</name>
<dbReference type="Proteomes" id="UP001169719">
    <property type="component" value="Unassembled WGS sequence"/>
</dbReference>
<reference evidence="1" key="1">
    <citation type="submission" date="2024-05" db="EMBL/GenBank/DDBJ databases">
        <title>Genome Sequences of Four Agar- Degrading Marine Bacteria.</title>
        <authorList>
            <person name="Phillips E.K."/>
            <person name="Shaffer J.C."/>
            <person name="Henson M.W."/>
            <person name="Temperton B."/>
            <person name="Thrash C.J."/>
            <person name="Martin M.O."/>
        </authorList>
    </citation>
    <scope>NUCLEOTIDE SEQUENCE</scope>
    <source>
        <strain evidence="1">EKP203</strain>
    </source>
</reference>
<gene>
    <name evidence="1" type="ORF">QWJ08_02280</name>
</gene>
<keyword evidence="2" id="KW-1185">Reference proteome</keyword>
<evidence type="ECO:0000313" key="1">
    <source>
        <dbReference type="EMBL" id="MDN2480222.1"/>
    </source>
</evidence>
<dbReference type="RefSeq" id="WP_289960510.1">
    <property type="nucleotide sequence ID" value="NZ_JAUEOZ010000001.1"/>
</dbReference>
<protein>
    <submittedName>
        <fullName evidence="1">Uncharacterized protein</fullName>
    </submittedName>
</protein>
<dbReference type="EMBL" id="JAUEOZ010000001">
    <property type="protein sequence ID" value="MDN2480222.1"/>
    <property type="molecule type" value="Genomic_DNA"/>
</dbReference>
<proteinExistence type="predicted"/>
<sequence>MRIHTLLFVSLLYCSLTHASELELDSPTLTEQQLASYRGGFQLSPGYTINIGLSITSAINGAHIFTTHIADLTIRNGVLSAIEGDNPSSLVNVIQSGSGNHVSLTQEHLSTSGITDSTALGTGIINIIQNTTDNSILGLSTVIDIEAQASQAIEQIKATQQLNDALMSHFH</sequence>
<comment type="caution">
    <text evidence="1">The sequence shown here is derived from an EMBL/GenBank/DDBJ whole genome shotgun (WGS) entry which is preliminary data.</text>
</comment>
<evidence type="ECO:0000313" key="2">
    <source>
        <dbReference type="Proteomes" id="UP001169719"/>
    </source>
</evidence>